<name>A0A318SYI4_9RHOB</name>
<dbReference type="NCBIfam" id="TIGR00180">
    <property type="entry name" value="parB_part"/>
    <property type="match status" value="1"/>
</dbReference>
<dbReference type="InterPro" id="IPR037972">
    <property type="entry name" value="RepB_N"/>
</dbReference>
<feature type="region of interest" description="Disordered" evidence="2">
    <location>
        <begin position="1"/>
        <end position="34"/>
    </location>
</feature>
<dbReference type="AlphaFoldDB" id="A0A318SYI4"/>
<accession>A0A318SYI4</accession>
<dbReference type="EMBL" id="QJTE01000012">
    <property type="protein sequence ID" value="PYE80623.1"/>
    <property type="molecule type" value="Genomic_DNA"/>
</dbReference>
<evidence type="ECO:0000313" key="5">
    <source>
        <dbReference type="Proteomes" id="UP000248311"/>
    </source>
</evidence>
<dbReference type="SMART" id="SM00470">
    <property type="entry name" value="ParB"/>
    <property type="match status" value="1"/>
</dbReference>
<dbReference type="InterPro" id="IPR050336">
    <property type="entry name" value="Chromosome_partition/occlusion"/>
</dbReference>
<dbReference type="SUPFAM" id="SSF110849">
    <property type="entry name" value="ParB/Sulfiredoxin"/>
    <property type="match status" value="1"/>
</dbReference>
<comment type="similarity">
    <text evidence="1">Belongs to the ParB family.</text>
</comment>
<dbReference type="Pfam" id="PF02195">
    <property type="entry name" value="ParB_N"/>
    <property type="match status" value="1"/>
</dbReference>
<dbReference type="PANTHER" id="PTHR33375">
    <property type="entry name" value="CHROMOSOME-PARTITIONING PROTEIN PARB-RELATED"/>
    <property type="match status" value="1"/>
</dbReference>
<dbReference type="RefSeq" id="WP_110815740.1">
    <property type="nucleotide sequence ID" value="NZ_QJTE01000012.1"/>
</dbReference>
<feature type="domain" description="ParB-like N-terminal" evidence="3">
    <location>
        <begin position="48"/>
        <end position="139"/>
    </location>
</feature>
<organism evidence="4 5">
    <name type="scientific">Pseudoroseicyclus aestuarii</name>
    <dbReference type="NCBI Taxonomy" id="1795041"/>
    <lineage>
        <taxon>Bacteria</taxon>
        <taxon>Pseudomonadati</taxon>
        <taxon>Pseudomonadota</taxon>
        <taxon>Alphaproteobacteria</taxon>
        <taxon>Rhodobacterales</taxon>
        <taxon>Paracoccaceae</taxon>
        <taxon>Pseudoroseicyclus</taxon>
    </lineage>
</organism>
<reference evidence="4 5" key="1">
    <citation type="submission" date="2018-06" db="EMBL/GenBank/DDBJ databases">
        <title>Genomic Encyclopedia of Type Strains, Phase III (KMG-III): the genomes of soil and plant-associated and newly described type strains.</title>
        <authorList>
            <person name="Whitman W."/>
        </authorList>
    </citation>
    <scope>NUCLEOTIDE SEQUENCE [LARGE SCALE GENOMIC DNA]</scope>
    <source>
        <strain evidence="4 5">CECT 9025</strain>
    </source>
</reference>
<evidence type="ECO:0000256" key="2">
    <source>
        <dbReference type="SAM" id="MobiDB-lite"/>
    </source>
</evidence>
<evidence type="ECO:0000259" key="3">
    <source>
        <dbReference type="SMART" id="SM00470"/>
    </source>
</evidence>
<dbReference type="InterPro" id="IPR017819">
    <property type="entry name" value="Plasmid_partition_RepB"/>
</dbReference>
<dbReference type="CDD" id="cd16405">
    <property type="entry name" value="RepB_like_N"/>
    <property type="match status" value="1"/>
</dbReference>
<dbReference type="Gene3D" id="1.10.10.2830">
    <property type="match status" value="1"/>
</dbReference>
<dbReference type="InterPro" id="IPR003115">
    <property type="entry name" value="ParB_N"/>
</dbReference>
<dbReference type="SUPFAM" id="SSF109709">
    <property type="entry name" value="KorB DNA-binding domain-like"/>
    <property type="match status" value="1"/>
</dbReference>
<dbReference type="GO" id="GO:0005694">
    <property type="term" value="C:chromosome"/>
    <property type="evidence" value="ECO:0007669"/>
    <property type="project" value="TreeGrafter"/>
</dbReference>
<dbReference type="GO" id="GO:0007059">
    <property type="term" value="P:chromosome segregation"/>
    <property type="evidence" value="ECO:0007669"/>
    <property type="project" value="TreeGrafter"/>
</dbReference>
<comment type="caution">
    <text evidence="4">The sequence shown here is derived from an EMBL/GenBank/DDBJ whole genome shotgun (WGS) entry which is preliminary data.</text>
</comment>
<dbReference type="InterPro" id="IPR011111">
    <property type="entry name" value="Plasmid_RepB"/>
</dbReference>
<keyword evidence="5" id="KW-1185">Reference proteome</keyword>
<feature type="region of interest" description="Disordered" evidence="2">
    <location>
        <begin position="248"/>
        <end position="268"/>
    </location>
</feature>
<dbReference type="PANTHER" id="PTHR33375:SF1">
    <property type="entry name" value="CHROMOSOME-PARTITIONING PROTEIN PARB-RELATED"/>
    <property type="match status" value="1"/>
</dbReference>
<evidence type="ECO:0000256" key="1">
    <source>
        <dbReference type="ARBA" id="ARBA00006295"/>
    </source>
</evidence>
<gene>
    <name evidence="4" type="ORF">DFP88_11213</name>
</gene>
<dbReference type="GO" id="GO:0003677">
    <property type="term" value="F:DNA binding"/>
    <property type="evidence" value="ECO:0007669"/>
    <property type="project" value="InterPro"/>
</dbReference>
<dbReference type="NCBIfam" id="TIGR03454">
    <property type="entry name" value="partition_RepB"/>
    <property type="match status" value="1"/>
</dbReference>
<dbReference type="InterPro" id="IPR036086">
    <property type="entry name" value="ParB/Sulfiredoxin_sf"/>
</dbReference>
<dbReference type="Gene3D" id="3.90.1530.30">
    <property type="match status" value="1"/>
</dbReference>
<dbReference type="Proteomes" id="UP000248311">
    <property type="component" value="Unassembled WGS sequence"/>
</dbReference>
<dbReference type="OrthoDB" id="7908920at2"/>
<sequence>MARKNIFSDAPAVPPRDAAKPRAASPMPRGAVGALQSSLARMQESAVQEVDPSLIDEGGVTDRLGPDDAAQAQLAASIKAYGQQVPVLLRPHPEAQGRFQIVYGRRRLRALRGLGQPVKALVRQLDDHALVMAQGQENSARQELSFIERASFAAQLEAAGYPRQSIADALSIDLPMVSRMLKVGAAFELSFLRQIGRAPSIGRPRWLALAQAMERPGASNRVHSLMQGPDFALLASDDRFEAVLKRAGSDAAAAPKPPAPQARHLPGADGVPLAEIKRSARALQLSVPQRGAKGFDDWLEAHAAAIVQELHARFHQEQAEETPQQDRRHD</sequence>
<proteinExistence type="inferred from homology"/>
<protein>
    <submittedName>
        <fullName evidence="4">ParB family chromosome partitioning protein</fullName>
    </submittedName>
</protein>
<dbReference type="Pfam" id="PF07506">
    <property type="entry name" value="RepB"/>
    <property type="match status" value="1"/>
</dbReference>
<evidence type="ECO:0000313" key="4">
    <source>
        <dbReference type="EMBL" id="PYE80623.1"/>
    </source>
</evidence>
<dbReference type="InterPro" id="IPR004437">
    <property type="entry name" value="ParB/RepB/Spo0J"/>
</dbReference>